<reference evidence="3" key="1">
    <citation type="submission" date="2022-06" db="EMBL/GenBank/DDBJ databases">
        <title>Aquibacillus sp. a new bacterium isolated from soil saline samples.</title>
        <authorList>
            <person name="Galisteo C."/>
            <person name="De La Haba R."/>
            <person name="Sanchez-Porro C."/>
            <person name="Ventosa A."/>
        </authorList>
    </citation>
    <scope>NUCLEOTIDE SEQUENCE</scope>
    <source>
        <strain evidence="3">JCM 12387</strain>
    </source>
</reference>
<dbReference type="InterPro" id="IPR023346">
    <property type="entry name" value="Lysozyme-like_dom_sf"/>
</dbReference>
<organism evidence="3 4">
    <name type="scientific">Aquibacillus koreensis</name>
    <dbReference type="NCBI Taxonomy" id="279446"/>
    <lineage>
        <taxon>Bacteria</taxon>
        <taxon>Bacillati</taxon>
        <taxon>Bacillota</taxon>
        <taxon>Bacilli</taxon>
        <taxon>Bacillales</taxon>
        <taxon>Bacillaceae</taxon>
        <taxon>Aquibacillus</taxon>
    </lineage>
</organism>
<protein>
    <submittedName>
        <fullName evidence="3">Lytic transglycosylase domain-containing protein</fullName>
    </submittedName>
</protein>
<accession>A0A9X3WHT5</accession>
<dbReference type="Gene3D" id="1.10.530.10">
    <property type="match status" value="1"/>
</dbReference>
<dbReference type="PANTHER" id="PTHR37423:SF2">
    <property type="entry name" value="MEMBRANE-BOUND LYTIC MUREIN TRANSGLYCOSYLASE C"/>
    <property type="match status" value="1"/>
</dbReference>
<dbReference type="GO" id="GO:0008933">
    <property type="term" value="F:peptidoglycan lytic transglycosylase activity"/>
    <property type="evidence" value="ECO:0007669"/>
    <property type="project" value="InterPro"/>
</dbReference>
<comment type="similarity">
    <text evidence="1">Belongs to the transglycosylase Slt family.</text>
</comment>
<dbReference type="InterPro" id="IPR008258">
    <property type="entry name" value="Transglycosylase_SLT_dom_1"/>
</dbReference>
<dbReference type="Proteomes" id="UP001145072">
    <property type="component" value="Unassembled WGS sequence"/>
</dbReference>
<dbReference type="RefSeq" id="WP_259867373.1">
    <property type="nucleotide sequence ID" value="NZ_JAMQJZ010000001.1"/>
</dbReference>
<dbReference type="EMBL" id="JAMQJZ010000001">
    <property type="protein sequence ID" value="MDC3419218.1"/>
    <property type="molecule type" value="Genomic_DNA"/>
</dbReference>
<dbReference type="InterPro" id="IPR000189">
    <property type="entry name" value="Transglyc_AS"/>
</dbReference>
<evidence type="ECO:0000313" key="3">
    <source>
        <dbReference type="EMBL" id="MDC3419218.1"/>
    </source>
</evidence>
<dbReference type="GO" id="GO:0000270">
    <property type="term" value="P:peptidoglycan metabolic process"/>
    <property type="evidence" value="ECO:0007669"/>
    <property type="project" value="InterPro"/>
</dbReference>
<evidence type="ECO:0000313" key="4">
    <source>
        <dbReference type="Proteomes" id="UP001145072"/>
    </source>
</evidence>
<comment type="caution">
    <text evidence="3">The sequence shown here is derived from an EMBL/GenBank/DDBJ whole genome shotgun (WGS) entry which is preliminary data.</text>
</comment>
<dbReference type="PANTHER" id="PTHR37423">
    <property type="entry name" value="SOLUBLE LYTIC MUREIN TRANSGLYCOSYLASE-RELATED"/>
    <property type="match status" value="1"/>
</dbReference>
<evidence type="ECO:0000259" key="2">
    <source>
        <dbReference type="Pfam" id="PF01464"/>
    </source>
</evidence>
<sequence length="205" mass="22349">MEMKNMQQYMQLQAMSLMTNNSNSFSYQSPVMDVAFQKILELQLSNFQAPLASKSSLPTSQLNALNNGAMHAVQPAYSSEKIDQLIAQASNKYGVDQSLIRSVIQAESNFNANAVSHAGAQGLMQLMPSTARGLGVTNSFDPEQNINGGTSYLKQMLNKYNGDTRLALAAYNAGPGNVDKYNGIPPFKETQNYVQKVMGSYQATV</sequence>
<keyword evidence="4" id="KW-1185">Reference proteome</keyword>
<dbReference type="SUPFAM" id="SSF53955">
    <property type="entry name" value="Lysozyme-like"/>
    <property type="match status" value="1"/>
</dbReference>
<gene>
    <name evidence="3" type="ORF">NC661_02350</name>
</gene>
<dbReference type="GO" id="GO:0016020">
    <property type="term" value="C:membrane"/>
    <property type="evidence" value="ECO:0007669"/>
    <property type="project" value="InterPro"/>
</dbReference>
<evidence type="ECO:0000256" key="1">
    <source>
        <dbReference type="ARBA" id="ARBA00007734"/>
    </source>
</evidence>
<name>A0A9X3WHT5_9BACI</name>
<proteinExistence type="inferred from homology"/>
<dbReference type="CDD" id="cd00254">
    <property type="entry name" value="LT-like"/>
    <property type="match status" value="1"/>
</dbReference>
<dbReference type="AlphaFoldDB" id="A0A9X3WHT5"/>
<feature type="domain" description="Transglycosylase SLT" evidence="2">
    <location>
        <begin position="85"/>
        <end position="193"/>
    </location>
</feature>
<dbReference type="Pfam" id="PF01464">
    <property type="entry name" value="SLT"/>
    <property type="match status" value="1"/>
</dbReference>
<dbReference type="PROSITE" id="PS00922">
    <property type="entry name" value="TRANSGLYCOSYLASE"/>
    <property type="match status" value="1"/>
</dbReference>